<sequence length="172" mass="19748">MIKKITYLATFLLLLNCGGTIKTTTYSNQSNSKFKRAYIISSDNSQYIKFKFGSFKPYGYVAPIDESSETNDVIGNTDTIIKQELEKHGIQALIGKKGDSPENFDLIVTYNDTWRWDFKKILDKLEIVFISPEGDSIIAKSTYNIYKNKELHNFPTPEKEVPKMIKELLDLK</sequence>
<accession>M7MEG6</accession>
<evidence type="ECO:0000313" key="1">
    <source>
        <dbReference type="EMBL" id="EMQ94597.1"/>
    </source>
</evidence>
<protein>
    <submittedName>
        <fullName evidence="1">Uncharacterized protein</fullName>
    </submittedName>
</protein>
<proteinExistence type="predicted"/>
<gene>
    <name evidence="1" type="ORF">D778_00551</name>
</gene>
<dbReference type="RefSeq" id="WP_007650200.1">
    <property type="nucleotide sequence ID" value="NZ_ANLA01000015.1"/>
</dbReference>
<dbReference type="GeneID" id="98642689"/>
<dbReference type="PATRIC" id="fig|1137281.3.peg.1983"/>
<comment type="caution">
    <text evidence="1">The sequence shown here is derived from an EMBL/GenBank/DDBJ whole genome shotgun (WGS) entry which is preliminary data.</text>
</comment>
<dbReference type="OrthoDB" id="1436842at2"/>
<dbReference type="Proteomes" id="UP000012024">
    <property type="component" value="Unassembled WGS sequence"/>
</dbReference>
<reference evidence="1 2" key="1">
    <citation type="submission" date="2012-12" db="EMBL/GenBank/DDBJ databases">
        <title>Genome assembly of Formosa sp. AK20.</title>
        <authorList>
            <person name="Kumar R."/>
            <person name="Khatri I."/>
            <person name="Vaidya B."/>
            <person name="Subramanian S."/>
            <person name="Pinnaka A."/>
        </authorList>
    </citation>
    <scope>NUCLEOTIDE SEQUENCE [LARGE SCALE GENOMIC DNA]</scope>
    <source>
        <strain evidence="1 2">AK20</strain>
    </source>
</reference>
<organism evidence="1 2">
    <name type="scientific">Xanthomarina gelatinilytica</name>
    <dbReference type="NCBI Taxonomy" id="1137281"/>
    <lineage>
        <taxon>Bacteria</taxon>
        <taxon>Pseudomonadati</taxon>
        <taxon>Bacteroidota</taxon>
        <taxon>Flavobacteriia</taxon>
        <taxon>Flavobacteriales</taxon>
        <taxon>Flavobacteriaceae</taxon>
        <taxon>Xanthomarina</taxon>
    </lineage>
</organism>
<dbReference type="eggNOG" id="ENOG5031FZU">
    <property type="taxonomic scope" value="Bacteria"/>
</dbReference>
<dbReference type="AlphaFoldDB" id="M7MEG6"/>
<name>M7MEG6_9FLAO</name>
<keyword evidence="2" id="KW-1185">Reference proteome</keyword>
<evidence type="ECO:0000313" key="2">
    <source>
        <dbReference type="Proteomes" id="UP000012024"/>
    </source>
</evidence>
<dbReference type="EMBL" id="ANLA01000015">
    <property type="protein sequence ID" value="EMQ94597.1"/>
    <property type="molecule type" value="Genomic_DNA"/>
</dbReference>